<evidence type="ECO:0000313" key="1">
    <source>
        <dbReference type="EMBL" id="TKR76685.1"/>
    </source>
</evidence>
<sequence length="126" mass="14579">MRFWAWWMKSLSDPDVHFFGFGVDDVLERLVQGGDFRANIIYINGLHLVDFAPEKILINKECLVGYHRLHSTIDLPAYDVAVQEPSMKRPFNFNKRQNVKQVVTTPVAIQKLAKSRSKKHSYCTAK</sequence>
<dbReference type="EMBL" id="AZBU02000005">
    <property type="protein sequence ID" value="TKR76685.1"/>
    <property type="molecule type" value="Genomic_DNA"/>
</dbReference>
<name>A0A4V6A1U1_STECR</name>
<comment type="caution">
    <text evidence="1">The sequence shown here is derived from an EMBL/GenBank/DDBJ whole genome shotgun (WGS) entry which is preliminary data.</text>
</comment>
<dbReference type="OrthoDB" id="5876899at2759"/>
<protein>
    <submittedName>
        <fullName evidence="1">Uncharacterized protein</fullName>
    </submittedName>
</protein>
<reference evidence="1 2" key="2">
    <citation type="journal article" date="2019" name="G3 (Bethesda)">
        <title>Hybrid Assembly of the Genome of the Entomopathogenic Nematode Steinernema carpocapsae Identifies the X-Chromosome.</title>
        <authorList>
            <person name="Serra L."/>
            <person name="Macchietto M."/>
            <person name="Macias-Munoz A."/>
            <person name="McGill C.J."/>
            <person name="Rodriguez I.M."/>
            <person name="Rodriguez B."/>
            <person name="Murad R."/>
            <person name="Mortazavi A."/>
        </authorList>
    </citation>
    <scope>NUCLEOTIDE SEQUENCE [LARGE SCALE GENOMIC DNA]</scope>
    <source>
        <strain evidence="1 2">ALL</strain>
    </source>
</reference>
<evidence type="ECO:0000313" key="2">
    <source>
        <dbReference type="Proteomes" id="UP000298663"/>
    </source>
</evidence>
<keyword evidence="2" id="KW-1185">Reference proteome</keyword>
<dbReference type="AlphaFoldDB" id="A0A4V6A1U1"/>
<organism evidence="1 2">
    <name type="scientific">Steinernema carpocapsae</name>
    <name type="common">Entomopathogenic nematode</name>
    <dbReference type="NCBI Taxonomy" id="34508"/>
    <lineage>
        <taxon>Eukaryota</taxon>
        <taxon>Metazoa</taxon>
        <taxon>Ecdysozoa</taxon>
        <taxon>Nematoda</taxon>
        <taxon>Chromadorea</taxon>
        <taxon>Rhabditida</taxon>
        <taxon>Tylenchina</taxon>
        <taxon>Panagrolaimomorpha</taxon>
        <taxon>Strongyloidoidea</taxon>
        <taxon>Steinernematidae</taxon>
        <taxon>Steinernema</taxon>
    </lineage>
</organism>
<dbReference type="Proteomes" id="UP000298663">
    <property type="component" value="Unassembled WGS sequence"/>
</dbReference>
<reference evidence="1 2" key="1">
    <citation type="journal article" date="2015" name="Genome Biol.">
        <title>Comparative genomics of Steinernema reveals deeply conserved gene regulatory networks.</title>
        <authorList>
            <person name="Dillman A.R."/>
            <person name="Macchietto M."/>
            <person name="Porter C.F."/>
            <person name="Rogers A."/>
            <person name="Williams B."/>
            <person name="Antoshechkin I."/>
            <person name="Lee M.M."/>
            <person name="Goodwin Z."/>
            <person name="Lu X."/>
            <person name="Lewis E.E."/>
            <person name="Goodrich-Blair H."/>
            <person name="Stock S.P."/>
            <person name="Adams B.J."/>
            <person name="Sternberg P.W."/>
            <person name="Mortazavi A."/>
        </authorList>
    </citation>
    <scope>NUCLEOTIDE SEQUENCE [LARGE SCALE GENOMIC DNA]</scope>
    <source>
        <strain evidence="1 2">ALL</strain>
    </source>
</reference>
<accession>A0A4V6A1U1</accession>
<gene>
    <name evidence="1" type="ORF">L596_017794</name>
</gene>
<proteinExistence type="predicted"/>